<proteinExistence type="predicted"/>
<evidence type="ECO:0000256" key="1">
    <source>
        <dbReference type="SAM" id="MobiDB-lite"/>
    </source>
</evidence>
<dbReference type="EMBL" id="KV429040">
    <property type="protein sequence ID" value="KZT72512.1"/>
    <property type="molecule type" value="Genomic_DNA"/>
</dbReference>
<evidence type="ECO:0000313" key="2">
    <source>
        <dbReference type="EMBL" id="KZT72512.1"/>
    </source>
</evidence>
<keyword evidence="3" id="KW-1185">Reference proteome</keyword>
<accession>A0A165SUL6</accession>
<evidence type="ECO:0000313" key="3">
    <source>
        <dbReference type="Proteomes" id="UP000076727"/>
    </source>
</evidence>
<feature type="region of interest" description="Disordered" evidence="1">
    <location>
        <begin position="17"/>
        <end position="64"/>
    </location>
</feature>
<dbReference type="Proteomes" id="UP000076727">
    <property type="component" value="Unassembled WGS sequence"/>
</dbReference>
<feature type="compositionally biased region" description="Polar residues" evidence="1">
    <location>
        <begin position="30"/>
        <end position="44"/>
    </location>
</feature>
<dbReference type="OrthoDB" id="3265815at2759"/>
<evidence type="ECO:0008006" key="4">
    <source>
        <dbReference type="Google" id="ProtNLM"/>
    </source>
</evidence>
<protein>
    <recommendedName>
        <fullName evidence="4">BTB domain-containing protein</fullName>
    </recommendedName>
</protein>
<organism evidence="2 3">
    <name type="scientific">Daedalea quercina L-15889</name>
    <dbReference type="NCBI Taxonomy" id="1314783"/>
    <lineage>
        <taxon>Eukaryota</taxon>
        <taxon>Fungi</taxon>
        <taxon>Dikarya</taxon>
        <taxon>Basidiomycota</taxon>
        <taxon>Agaricomycotina</taxon>
        <taxon>Agaricomycetes</taxon>
        <taxon>Polyporales</taxon>
        <taxon>Fomitopsis</taxon>
    </lineage>
</organism>
<sequence length="354" mass="37975">MDTQDWDAVFQFVTDPNDASASVPEMPISEKTTLASAASQGQPPSQVPTPPASNQGSPGEVNPEIDSVVSVSTTFFPAANLNPLPPDLILLSSDAIFFYVHSHQVLSASENGFRGLLPMKPSSGLHPALKALGLSEDLGPVIPLPEPATVLNVVLHIIYDISCAHYSPSLDTLSAAVDSLAEYGVSVASHCAPSTPLYALILAHAPIAPISVYSLAAHYDLYELAVPASAHLLGFQLSNLTDENAARMGPMYLKRLFFLHLGRIDALKRLLLPPPRLHAPTADCDFTEQKKLTRAWALASAYLAWDARPDLSTSAMASALCPLSEHLSCEVCKANLAERIKQLVVQWSIVKRTI</sequence>
<gene>
    <name evidence="2" type="ORF">DAEQUDRAFT_588028</name>
</gene>
<name>A0A165SUL6_9APHY</name>
<reference evidence="2 3" key="1">
    <citation type="journal article" date="2016" name="Mol. Biol. Evol.">
        <title>Comparative Genomics of Early-Diverging Mushroom-Forming Fungi Provides Insights into the Origins of Lignocellulose Decay Capabilities.</title>
        <authorList>
            <person name="Nagy L.G."/>
            <person name="Riley R."/>
            <person name="Tritt A."/>
            <person name="Adam C."/>
            <person name="Daum C."/>
            <person name="Floudas D."/>
            <person name="Sun H."/>
            <person name="Yadav J.S."/>
            <person name="Pangilinan J."/>
            <person name="Larsson K.H."/>
            <person name="Matsuura K."/>
            <person name="Barry K."/>
            <person name="Labutti K."/>
            <person name="Kuo R."/>
            <person name="Ohm R.A."/>
            <person name="Bhattacharya S.S."/>
            <person name="Shirouzu T."/>
            <person name="Yoshinaga Y."/>
            <person name="Martin F.M."/>
            <person name="Grigoriev I.V."/>
            <person name="Hibbett D.S."/>
        </authorList>
    </citation>
    <scope>NUCLEOTIDE SEQUENCE [LARGE SCALE GENOMIC DNA]</scope>
    <source>
        <strain evidence="2 3">L-15889</strain>
    </source>
</reference>
<dbReference type="STRING" id="1314783.A0A165SUL6"/>
<dbReference type="AlphaFoldDB" id="A0A165SUL6"/>